<feature type="compositionally biased region" description="Polar residues" evidence="1">
    <location>
        <begin position="237"/>
        <end position="256"/>
    </location>
</feature>
<evidence type="ECO:0000313" key="3">
    <source>
        <dbReference type="Proteomes" id="UP000779574"/>
    </source>
</evidence>
<protein>
    <submittedName>
        <fullName evidence="2">Uncharacterized protein</fullName>
    </submittedName>
</protein>
<name>A0A9P8E7Y3_AURME</name>
<reference evidence="2" key="2">
    <citation type="submission" date="2021-08" db="EMBL/GenBank/DDBJ databases">
        <authorList>
            <person name="Gostincar C."/>
            <person name="Sun X."/>
            <person name="Song Z."/>
            <person name="Gunde-Cimerman N."/>
        </authorList>
    </citation>
    <scope>NUCLEOTIDE SEQUENCE</scope>
    <source>
        <strain evidence="2">EXF-9911</strain>
    </source>
</reference>
<reference evidence="2" key="1">
    <citation type="journal article" date="2021" name="J Fungi (Basel)">
        <title>Virulence traits and population genomics of the black yeast Aureobasidium melanogenum.</title>
        <authorList>
            <person name="Cernosa A."/>
            <person name="Sun X."/>
            <person name="Gostincar C."/>
            <person name="Fang C."/>
            <person name="Gunde-Cimerman N."/>
            <person name="Song Z."/>
        </authorList>
    </citation>
    <scope>NUCLEOTIDE SEQUENCE</scope>
    <source>
        <strain evidence="2">EXF-9911</strain>
    </source>
</reference>
<feature type="non-terminal residue" evidence="2">
    <location>
        <position position="666"/>
    </location>
</feature>
<feature type="region of interest" description="Disordered" evidence="1">
    <location>
        <begin position="237"/>
        <end position="257"/>
    </location>
</feature>
<evidence type="ECO:0000256" key="1">
    <source>
        <dbReference type="SAM" id="MobiDB-lite"/>
    </source>
</evidence>
<feature type="compositionally biased region" description="Polar residues" evidence="1">
    <location>
        <begin position="554"/>
        <end position="566"/>
    </location>
</feature>
<feature type="region of interest" description="Disordered" evidence="1">
    <location>
        <begin position="552"/>
        <end position="666"/>
    </location>
</feature>
<gene>
    <name evidence="2" type="ORF">KCU76_g12871</name>
</gene>
<dbReference type="Proteomes" id="UP000779574">
    <property type="component" value="Unassembled WGS sequence"/>
</dbReference>
<accession>A0A9P8E7Y3</accession>
<dbReference type="EMBL" id="JAHFXF010000686">
    <property type="protein sequence ID" value="KAG9683783.1"/>
    <property type="molecule type" value="Genomic_DNA"/>
</dbReference>
<feature type="compositionally biased region" description="Low complexity" evidence="1">
    <location>
        <begin position="576"/>
        <end position="588"/>
    </location>
</feature>
<sequence length="666" mass="72965">MAPKPVQYHDTSSGLSWNETIISTSSRPISSQIHDFLHRAVGVPPPLYTSKEHGLGVDALETMALRCLLNNLAMLEAESLEPVPEIVLKRLWREIQKKAKLLADLSSIVMMRTQAAAESTWPVVGQKDPNPRAHGRKIQDEISAMMECARGKGKNGKNKGYPQGKVNELFRSMLEFIDKIPGGPGAAMQPEAPTKDDWDAFAAKLLETVSLQPRVSPTTSRALSYVEALTGSPAQSIPQSALTRMTSSSKSPISTRQAREIKVKTNFNSDNRPRAGHSRTSIEIVNMANEGIEKAWLLQGPPGTKAIEAATVQVSGDYLLFAKDGATAERLTYHGPDWVTCLGGNAEVVTPTYGVMVMNVPVTTFNPEEQEQMRHMLIGANYQLLADHKVSHMNWLLKPKNDKATGTMVISFTTKVGANAALAAGCIVWEGQMKRTIKYSSACRVLQCFKCYQYGHTTPPAGNKTCALCKGNHPAWAQSCKYRQKEMERVETEKEKVRLQPFYPEDPVVSPGPSERGSVVSFATQDNEETMTDAPTPSEAAASATEAVRIANPMGSQNPRPRNQALSGILKRTPQRARATAAAKAKVTGMTPMQAKRRAFGNTTTSSPQEERQCEPASDAIEVTDPEQIRGSSPPIVPEQQWVRVSNRRSSRTSTSRTQEIITDDE</sequence>
<proteinExistence type="predicted"/>
<comment type="caution">
    <text evidence="2">The sequence shown here is derived from an EMBL/GenBank/DDBJ whole genome shotgun (WGS) entry which is preliminary data.</text>
</comment>
<dbReference type="AlphaFoldDB" id="A0A9P8E7Y3"/>
<evidence type="ECO:0000313" key="2">
    <source>
        <dbReference type="EMBL" id="KAG9683783.1"/>
    </source>
</evidence>
<organism evidence="2 3">
    <name type="scientific">Aureobasidium melanogenum</name>
    <name type="common">Aureobasidium pullulans var. melanogenum</name>
    <dbReference type="NCBI Taxonomy" id="46634"/>
    <lineage>
        <taxon>Eukaryota</taxon>
        <taxon>Fungi</taxon>
        <taxon>Dikarya</taxon>
        <taxon>Ascomycota</taxon>
        <taxon>Pezizomycotina</taxon>
        <taxon>Dothideomycetes</taxon>
        <taxon>Dothideomycetidae</taxon>
        <taxon>Dothideales</taxon>
        <taxon>Saccotheciaceae</taxon>
        <taxon>Aureobasidium</taxon>
    </lineage>
</organism>